<protein>
    <submittedName>
        <fullName evidence="3">MGMT family protein</fullName>
    </submittedName>
</protein>
<dbReference type="GeneID" id="74940876"/>
<evidence type="ECO:0000313" key="3">
    <source>
        <dbReference type="EMBL" id="UWM54794.1"/>
    </source>
</evidence>
<accession>A0A9E7R304</accession>
<dbReference type="Proteomes" id="UP001057580">
    <property type="component" value="Chromosome"/>
</dbReference>
<evidence type="ECO:0000313" key="4">
    <source>
        <dbReference type="Proteomes" id="UP001057580"/>
    </source>
</evidence>
<dbReference type="InterPro" id="IPR036217">
    <property type="entry name" value="MethylDNA_cys_MeTrfase_DNAb"/>
</dbReference>
<organism evidence="3 4">
    <name type="scientific">Salinirubellus salinus</name>
    <dbReference type="NCBI Taxonomy" id="1364945"/>
    <lineage>
        <taxon>Archaea</taxon>
        <taxon>Methanobacteriati</taxon>
        <taxon>Methanobacteriota</taxon>
        <taxon>Stenosarchaea group</taxon>
        <taxon>Halobacteria</taxon>
        <taxon>Halobacteriales</taxon>
        <taxon>Natronomonadaceae</taxon>
        <taxon>Salinirubellus</taxon>
    </lineage>
</organism>
<gene>
    <name evidence="3" type="ORF">N0B31_00600</name>
</gene>
<dbReference type="RefSeq" id="WP_260593783.1">
    <property type="nucleotide sequence ID" value="NZ_CP104003.1"/>
</dbReference>
<feature type="domain" description="Methylated-DNA-[protein]-cysteine S-methyltransferase DNA binding" evidence="2">
    <location>
        <begin position="78"/>
        <end position="133"/>
    </location>
</feature>
<dbReference type="Pfam" id="PF01035">
    <property type="entry name" value="DNA_binding_1"/>
    <property type="match status" value="1"/>
</dbReference>
<evidence type="ECO:0000259" key="2">
    <source>
        <dbReference type="Pfam" id="PF01035"/>
    </source>
</evidence>
<dbReference type="KEGG" id="ssai:N0B31_00600"/>
<evidence type="ECO:0000256" key="1">
    <source>
        <dbReference type="ARBA" id="ARBA00022763"/>
    </source>
</evidence>
<dbReference type="AlphaFoldDB" id="A0A9E7R304"/>
<dbReference type="InterPro" id="IPR014048">
    <property type="entry name" value="MethylDNA_cys_MeTrfase_DNA-bd"/>
</dbReference>
<dbReference type="Gene3D" id="1.10.10.10">
    <property type="entry name" value="Winged helix-like DNA-binding domain superfamily/Winged helix DNA-binding domain"/>
    <property type="match status" value="1"/>
</dbReference>
<dbReference type="EMBL" id="CP104003">
    <property type="protein sequence ID" value="UWM54794.1"/>
    <property type="molecule type" value="Genomic_DNA"/>
</dbReference>
<dbReference type="SUPFAM" id="SSF46767">
    <property type="entry name" value="Methylated DNA-protein cysteine methyltransferase, C-terminal domain"/>
    <property type="match status" value="1"/>
</dbReference>
<sequence length="154" mass="16871">MDDPTDAGIFARESPYLDRYVELGVASGRLLTVRFPGSPDPEAGDDHPLLDRVFAYLEGERDTFRDVDVALSAATPDHAILQAVRELPYAEDSSVQRVARLAGLDPEDQSDLDRVRQALADNPAPIFVPDHRVRDGPSAAPPAIEQRLRSLEGL</sequence>
<keyword evidence="1" id="KW-0227">DNA damage</keyword>
<keyword evidence="4" id="KW-1185">Reference proteome</keyword>
<name>A0A9E7R304_9EURY</name>
<dbReference type="InterPro" id="IPR036388">
    <property type="entry name" value="WH-like_DNA-bd_sf"/>
</dbReference>
<proteinExistence type="predicted"/>
<reference evidence="3" key="1">
    <citation type="submission" date="2022-09" db="EMBL/GenBank/DDBJ databases">
        <title>Diverse halophilic archaea isolated from saline environments.</title>
        <authorList>
            <person name="Cui H.-L."/>
        </authorList>
    </citation>
    <scope>NUCLEOTIDE SEQUENCE</scope>
    <source>
        <strain evidence="3">ZS-35-S2</strain>
    </source>
</reference>